<evidence type="ECO:0000313" key="2">
    <source>
        <dbReference type="Proteomes" id="UP000572212"/>
    </source>
</evidence>
<dbReference type="AlphaFoldDB" id="A0A841RLM8"/>
<name>A0A841RLM8_9BACI</name>
<sequence length="69" mass="7855">MVDIMTIPFTFLIESDITMAESDVRCWESDVTGAESDVRHCESDVKYENPMLSAVIQCLIRKSNVAFYC</sequence>
<gene>
    <name evidence="1" type="ORF">GGQ92_001631</name>
</gene>
<accession>A0A841RLM8</accession>
<dbReference type="Proteomes" id="UP000572212">
    <property type="component" value="Unassembled WGS sequence"/>
</dbReference>
<comment type="caution">
    <text evidence="1">The sequence shown here is derived from an EMBL/GenBank/DDBJ whole genome shotgun (WGS) entry which is preliminary data.</text>
</comment>
<reference evidence="1 2" key="1">
    <citation type="submission" date="2020-08" db="EMBL/GenBank/DDBJ databases">
        <title>Genomic Encyclopedia of Type Strains, Phase IV (KMG-IV): sequencing the most valuable type-strain genomes for metagenomic binning, comparative biology and taxonomic classification.</title>
        <authorList>
            <person name="Goeker M."/>
        </authorList>
    </citation>
    <scope>NUCLEOTIDE SEQUENCE [LARGE SCALE GENOMIC DNA]</scope>
    <source>
        <strain evidence="1 2">DSM 11805</strain>
    </source>
</reference>
<protein>
    <submittedName>
        <fullName evidence="1">Uncharacterized protein</fullName>
    </submittedName>
</protein>
<dbReference type="EMBL" id="JACHON010000005">
    <property type="protein sequence ID" value="MBB6512842.1"/>
    <property type="molecule type" value="Genomic_DNA"/>
</dbReference>
<proteinExistence type="predicted"/>
<organism evidence="1 2">
    <name type="scientific">Gracilibacillus halotolerans</name>
    <dbReference type="NCBI Taxonomy" id="74386"/>
    <lineage>
        <taxon>Bacteria</taxon>
        <taxon>Bacillati</taxon>
        <taxon>Bacillota</taxon>
        <taxon>Bacilli</taxon>
        <taxon>Bacillales</taxon>
        <taxon>Bacillaceae</taxon>
        <taxon>Gracilibacillus</taxon>
    </lineage>
</organism>
<evidence type="ECO:0000313" key="1">
    <source>
        <dbReference type="EMBL" id="MBB6512842.1"/>
    </source>
</evidence>
<keyword evidence="2" id="KW-1185">Reference proteome</keyword>